<gene>
    <name evidence="1" type="ORF">GCM10022232_39170</name>
</gene>
<comment type="caution">
    <text evidence="1">The sequence shown here is derived from an EMBL/GenBank/DDBJ whole genome shotgun (WGS) entry which is preliminary data.</text>
</comment>
<protein>
    <submittedName>
        <fullName evidence="1">Uncharacterized protein</fullName>
    </submittedName>
</protein>
<dbReference type="Proteomes" id="UP001500456">
    <property type="component" value="Unassembled WGS sequence"/>
</dbReference>
<dbReference type="EMBL" id="BAAAZX010000010">
    <property type="protein sequence ID" value="GAA3998096.1"/>
    <property type="molecule type" value="Genomic_DNA"/>
</dbReference>
<sequence length="63" mass="7143">MQLGTGRAKITVPRDAVVDVEGLRTGWKDVRYKVRLHSRLGGPMIRISGAMEFGRLTIRHARR</sequence>
<reference evidence="2" key="1">
    <citation type="journal article" date="2019" name="Int. J. Syst. Evol. Microbiol.">
        <title>The Global Catalogue of Microorganisms (GCM) 10K type strain sequencing project: providing services to taxonomists for standard genome sequencing and annotation.</title>
        <authorList>
            <consortium name="The Broad Institute Genomics Platform"/>
            <consortium name="The Broad Institute Genome Sequencing Center for Infectious Disease"/>
            <person name="Wu L."/>
            <person name="Ma J."/>
        </authorList>
    </citation>
    <scope>NUCLEOTIDE SEQUENCE [LARGE SCALE GENOMIC DNA]</scope>
    <source>
        <strain evidence="2">JCM 16924</strain>
    </source>
</reference>
<evidence type="ECO:0000313" key="2">
    <source>
        <dbReference type="Proteomes" id="UP001500456"/>
    </source>
</evidence>
<name>A0ABP7RIL2_9ACTN</name>
<keyword evidence="2" id="KW-1185">Reference proteome</keyword>
<proteinExistence type="predicted"/>
<evidence type="ECO:0000313" key="1">
    <source>
        <dbReference type="EMBL" id="GAA3998096.1"/>
    </source>
</evidence>
<organism evidence="1 2">
    <name type="scientific">Streptomyces plumbiresistens</name>
    <dbReference type="NCBI Taxonomy" id="511811"/>
    <lineage>
        <taxon>Bacteria</taxon>
        <taxon>Bacillati</taxon>
        <taxon>Actinomycetota</taxon>
        <taxon>Actinomycetes</taxon>
        <taxon>Kitasatosporales</taxon>
        <taxon>Streptomycetaceae</taxon>
        <taxon>Streptomyces</taxon>
    </lineage>
</organism>
<accession>A0ABP7RIL2</accession>